<evidence type="ECO:0000313" key="2">
    <source>
        <dbReference type="Proteomes" id="UP000019423"/>
    </source>
</evidence>
<keyword evidence="1" id="KW-0614">Plasmid</keyword>
<protein>
    <recommendedName>
        <fullName evidence="3">Transposase</fullName>
    </recommendedName>
</protein>
<evidence type="ECO:0000313" key="1">
    <source>
        <dbReference type="EMBL" id="AHJ95458.1"/>
    </source>
</evidence>
<reference evidence="1 2" key="1">
    <citation type="submission" date="2014-01" db="EMBL/GenBank/DDBJ databases">
        <title>Complete sequence of plasmid1 of ionizing-radiation resistance bacterium Hymenobacter swuensis DY53.</title>
        <authorList>
            <person name="Jung J.-H."/>
            <person name="Jeong S.-W."/>
            <person name="Joe M.-H."/>
            <person name="Cho y.-j."/>
            <person name="Kim M.-K."/>
            <person name="Lim S.-Y."/>
        </authorList>
    </citation>
    <scope>NUCLEOTIDE SEQUENCE [LARGE SCALE GENOMIC DNA]</scope>
    <source>
        <strain evidence="1 2">DY53</strain>
        <plasmid evidence="1 2">pHsw1</plasmid>
    </source>
</reference>
<dbReference type="KEGG" id="hsw:Hsw_PA0125"/>
<gene>
    <name evidence="1" type="ORF">Hsw_PA0125</name>
</gene>
<geneLocation type="plasmid" evidence="1 2">
    <name>pHsw1</name>
</geneLocation>
<dbReference type="AlphaFoldDB" id="W8ESF7"/>
<dbReference type="PATRIC" id="fig|1227739.3.peg.154"/>
<evidence type="ECO:0008006" key="3">
    <source>
        <dbReference type="Google" id="ProtNLM"/>
    </source>
</evidence>
<organism evidence="1 2">
    <name type="scientific">Hymenobacter swuensis DY53</name>
    <dbReference type="NCBI Taxonomy" id="1227739"/>
    <lineage>
        <taxon>Bacteria</taxon>
        <taxon>Pseudomonadati</taxon>
        <taxon>Bacteroidota</taxon>
        <taxon>Cytophagia</taxon>
        <taxon>Cytophagales</taxon>
        <taxon>Hymenobacteraceae</taxon>
        <taxon>Hymenobacter</taxon>
    </lineage>
</organism>
<sequence length="49" mass="5509">MADLAIPISYTLRDWVSLYQRKIQTGMLTCHDDHAKAEQAGLGAAQYRT</sequence>
<accession>W8ESF7</accession>
<name>W8ESF7_9BACT</name>
<dbReference type="HOGENOM" id="CLU_3136565_0_0_10"/>
<dbReference type="EMBL" id="CP007144">
    <property type="protein sequence ID" value="AHJ95458.1"/>
    <property type="molecule type" value="Genomic_DNA"/>
</dbReference>
<keyword evidence="2" id="KW-1185">Reference proteome</keyword>
<dbReference type="Proteomes" id="UP000019423">
    <property type="component" value="Plasmid pHsw1"/>
</dbReference>
<proteinExistence type="predicted"/>